<sequence>MEFTPIKVAFNEYGYNQTLKEYNYYKNHFQTYIDEIISLNIEAITIEENDLSDLFTNPKEFFANKIITEPTVINGLTLDKSKTFELLDIPIELKNIISKISQEIIFRENDPKSNFYQYADFFIVDNGNVEVKPSLLEQWQNQYSIFITNEKQEKVNNNLNIIIEKLHEITEIHDNSNIDFVLDRYLDINGKNISVKYNNLKKI</sequence>
<evidence type="ECO:0000313" key="2">
    <source>
        <dbReference type="Proteomes" id="UP000256326"/>
    </source>
</evidence>
<keyword evidence="2" id="KW-1185">Reference proteome</keyword>
<reference evidence="1 2" key="1">
    <citation type="journal article" date="2006" name="Int. J. Syst. Evol. Microbiol.">
        <title>Chryseobacterium hispanicum sp. nov., isolated from the drinking water distribution system of Sevilla, Spain.</title>
        <authorList>
            <person name="Gallego V."/>
            <person name="Garcia M.T."/>
            <person name="Ventosa A."/>
        </authorList>
    </citation>
    <scope>NUCLEOTIDE SEQUENCE [LARGE SCALE GENOMIC DNA]</scope>
    <source>
        <strain evidence="1 2">KCTC 22104</strain>
    </source>
</reference>
<name>A0A3D9CIH7_9FLAO</name>
<dbReference type="Proteomes" id="UP000256326">
    <property type="component" value="Unassembled WGS sequence"/>
</dbReference>
<comment type="caution">
    <text evidence="1">The sequence shown here is derived from an EMBL/GenBank/DDBJ whole genome shotgun (WGS) entry which is preliminary data.</text>
</comment>
<protein>
    <submittedName>
        <fullName evidence="1">Uncharacterized protein</fullName>
    </submittedName>
</protein>
<dbReference type="RefSeq" id="WP_116037294.1">
    <property type="nucleotide sequence ID" value="NZ_JBHLVV010000071.1"/>
</dbReference>
<accession>A0A3D9CIH7</accession>
<dbReference type="OrthoDB" id="9814627at2"/>
<dbReference type="EMBL" id="QNUG01000093">
    <property type="protein sequence ID" value="REC65516.1"/>
    <property type="molecule type" value="Genomic_DNA"/>
</dbReference>
<evidence type="ECO:0000313" key="1">
    <source>
        <dbReference type="EMBL" id="REC65516.1"/>
    </source>
</evidence>
<gene>
    <name evidence="1" type="ORF">DRF58_17865</name>
</gene>
<organism evidence="1 2">
    <name type="scientific">Epilithonimonas hispanica</name>
    <dbReference type="NCBI Taxonomy" id="358687"/>
    <lineage>
        <taxon>Bacteria</taxon>
        <taxon>Pseudomonadati</taxon>
        <taxon>Bacteroidota</taxon>
        <taxon>Flavobacteriia</taxon>
        <taxon>Flavobacteriales</taxon>
        <taxon>Weeksellaceae</taxon>
        <taxon>Chryseobacterium group</taxon>
        <taxon>Epilithonimonas</taxon>
    </lineage>
</organism>
<dbReference type="AlphaFoldDB" id="A0A3D9CIH7"/>
<proteinExistence type="predicted"/>